<dbReference type="InterPro" id="IPR032675">
    <property type="entry name" value="LRR_dom_sf"/>
</dbReference>
<evidence type="ECO:0008006" key="3">
    <source>
        <dbReference type="Google" id="ProtNLM"/>
    </source>
</evidence>
<dbReference type="Proteomes" id="UP000265703">
    <property type="component" value="Unassembled WGS sequence"/>
</dbReference>
<dbReference type="SUPFAM" id="SSF52047">
    <property type="entry name" value="RNI-like"/>
    <property type="match status" value="1"/>
</dbReference>
<organism evidence="1 2">
    <name type="scientific">Glomus cerebriforme</name>
    <dbReference type="NCBI Taxonomy" id="658196"/>
    <lineage>
        <taxon>Eukaryota</taxon>
        <taxon>Fungi</taxon>
        <taxon>Fungi incertae sedis</taxon>
        <taxon>Mucoromycota</taxon>
        <taxon>Glomeromycotina</taxon>
        <taxon>Glomeromycetes</taxon>
        <taxon>Glomerales</taxon>
        <taxon>Glomeraceae</taxon>
        <taxon>Glomus</taxon>
    </lineage>
</organism>
<dbReference type="AlphaFoldDB" id="A0A397SYJ7"/>
<sequence length="350" mass="40447">FFNQIGSLKRLDLWKDSSLIFDLYPGAKYCLKDLSELHCNSDISSEFFYQLSQICNNILSLNLSVGVISKGLIDLISAQENLKCLSIFLHMHSDGDLNVLISSLANPNKISKLCLYTAMHCSSLSFIIEFTNLRELGLIFPTSEAFTDFEKLQYAFFPKLQILKIQRACPKYELLIKFLENNGRNLRECYISNEYRNSDNSLNLAIAKFCPNLRKLSIGFKNNELETMSIVYNSCQYLEIVEIWCGDEFLSESEALDAVINYSHKNIYKIILYYLYYTKIGIRPKELESFLISWASRVPRHPLSLVINHCLYINDSIDTNDENMNLIKKYIKFGVVKEFKVTNSSDNEFI</sequence>
<reference evidence="1 2" key="1">
    <citation type="submission" date="2018-06" db="EMBL/GenBank/DDBJ databases">
        <title>Comparative genomics reveals the genomic features of Rhizophagus irregularis, R. cerebriforme, R. diaphanum and Gigaspora rosea, and their symbiotic lifestyle signature.</title>
        <authorList>
            <person name="Morin E."/>
            <person name="San Clemente H."/>
            <person name="Chen E.C.H."/>
            <person name="De La Providencia I."/>
            <person name="Hainaut M."/>
            <person name="Kuo A."/>
            <person name="Kohler A."/>
            <person name="Murat C."/>
            <person name="Tang N."/>
            <person name="Roy S."/>
            <person name="Loubradou J."/>
            <person name="Henrissat B."/>
            <person name="Grigoriev I.V."/>
            <person name="Corradi N."/>
            <person name="Roux C."/>
            <person name="Martin F.M."/>
        </authorList>
    </citation>
    <scope>NUCLEOTIDE SEQUENCE [LARGE SCALE GENOMIC DNA]</scope>
    <source>
        <strain evidence="1 2">DAOM 227022</strain>
    </source>
</reference>
<keyword evidence="2" id="KW-1185">Reference proteome</keyword>
<dbReference type="OrthoDB" id="2310386at2759"/>
<gene>
    <name evidence="1" type="ORF">C1645_849788</name>
</gene>
<accession>A0A397SYJ7</accession>
<protein>
    <recommendedName>
        <fullName evidence="3">F-box domain-containing protein</fullName>
    </recommendedName>
</protein>
<comment type="caution">
    <text evidence="1">The sequence shown here is derived from an EMBL/GenBank/DDBJ whole genome shotgun (WGS) entry which is preliminary data.</text>
</comment>
<evidence type="ECO:0000313" key="1">
    <source>
        <dbReference type="EMBL" id="RIA90099.1"/>
    </source>
</evidence>
<name>A0A397SYJ7_9GLOM</name>
<feature type="non-terminal residue" evidence="1">
    <location>
        <position position="1"/>
    </location>
</feature>
<dbReference type="Gene3D" id="3.80.10.10">
    <property type="entry name" value="Ribonuclease Inhibitor"/>
    <property type="match status" value="1"/>
</dbReference>
<evidence type="ECO:0000313" key="2">
    <source>
        <dbReference type="Proteomes" id="UP000265703"/>
    </source>
</evidence>
<dbReference type="EMBL" id="QKYT01000192">
    <property type="protein sequence ID" value="RIA90099.1"/>
    <property type="molecule type" value="Genomic_DNA"/>
</dbReference>
<proteinExistence type="predicted"/>